<dbReference type="GO" id="GO:0000160">
    <property type="term" value="P:phosphorelay signal transduction system"/>
    <property type="evidence" value="ECO:0007669"/>
    <property type="project" value="InterPro"/>
</dbReference>
<dbReference type="EMBL" id="CP036526">
    <property type="protein sequence ID" value="QDT11479.1"/>
    <property type="molecule type" value="Genomic_DNA"/>
</dbReference>
<dbReference type="SMART" id="SM00448">
    <property type="entry name" value="REC"/>
    <property type="match status" value="1"/>
</dbReference>
<keyword evidence="1" id="KW-0597">Phosphoprotein</keyword>
<reference evidence="3 4" key="1">
    <citation type="submission" date="2019-02" db="EMBL/GenBank/DDBJ databases">
        <title>Deep-cultivation of Planctomycetes and their phenomic and genomic characterization uncovers novel biology.</title>
        <authorList>
            <person name="Wiegand S."/>
            <person name="Jogler M."/>
            <person name="Boedeker C."/>
            <person name="Pinto D."/>
            <person name="Vollmers J."/>
            <person name="Rivas-Marin E."/>
            <person name="Kohn T."/>
            <person name="Peeters S.H."/>
            <person name="Heuer A."/>
            <person name="Rast P."/>
            <person name="Oberbeckmann S."/>
            <person name="Bunk B."/>
            <person name="Jeske O."/>
            <person name="Meyerdierks A."/>
            <person name="Storesund J.E."/>
            <person name="Kallscheuer N."/>
            <person name="Luecker S."/>
            <person name="Lage O.M."/>
            <person name="Pohl T."/>
            <person name="Merkel B.J."/>
            <person name="Hornburger P."/>
            <person name="Mueller R.-W."/>
            <person name="Bruemmer F."/>
            <person name="Labrenz M."/>
            <person name="Spormann A.M."/>
            <person name="Op den Camp H."/>
            <person name="Overmann J."/>
            <person name="Amann R."/>
            <person name="Jetten M.S.M."/>
            <person name="Mascher T."/>
            <person name="Medema M.H."/>
            <person name="Devos D.P."/>
            <person name="Kaster A.-K."/>
            <person name="Ovreas L."/>
            <person name="Rohde M."/>
            <person name="Galperin M.Y."/>
            <person name="Jogler C."/>
        </authorList>
    </citation>
    <scope>NUCLEOTIDE SEQUENCE [LARGE SCALE GENOMIC DNA]</scope>
    <source>
        <strain evidence="3 4">K23_9</strain>
    </source>
</reference>
<feature type="domain" description="Response regulatory" evidence="2">
    <location>
        <begin position="4"/>
        <end position="139"/>
    </location>
</feature>
<dbReference type="AlphaFoldDB" id="A0A517NWI4"/>
<sequence>MKINLIIVDDDEIDRYLLARLAKKSRYDLVIREFESGGSFSESLHNPDSDLIGFLGEGAPAMAMLDINMPGMNGFDVVNEIRNAMQQQKLAADSLTVLICSSSDHPQDQEAADRDELIHGYVVKPPTVEQLDSLIHHHCC</sequence>
<dbReference type="Pfam" id="PF00072">
    <property type="entry name" value="Response_reg"/>
    <property type="match status" value="1"/>
</dbReference>
<proteinExistence type="predicted"/>
<gene>
    <name evidence="3" type="ORF">K239x_34770</name>
</gene>
<accession>A0A517NWI4</accession>
<dbReference type="SUPFAM" id="SSF52172">
    <property type="entry name" value="CheY-like"/>
    <property type="match status" value="1"/>
</dbReference>
<dbReference type="Gene3D" id="3.40.50.2300">
    <property type="match status" value="1"/>
</dbReference>
<organism evidence="3 4">
    <name type="scientific">Stieleria marina</name>
    <dbReference type="NCBI Taxonomy" id="1930275"/>
    <lineage>
        <taxon>Bacteria</taxon>
        <taxon>Pseudomonadati</taxon>
        <taxon>Planctomycetota</taxon>
        <taxon>Planctomycetia</taxon>
        <taxon>Pirellulales</taxon>
        <taxon>Pirellulaceae</taxon>
        <taxon>Stieleria</taxon>
    </lineage>
</organism>
<dbReference type="PANTHER" id="PTHR44520">
    <property type="entry name" value="RESPONSE REGULATOR RCP1-RELATED"/>
    <property type="match status" value="1"/>
</dbReference>
<dbReference type="PANTHER" id="PTHR44520:SF2">
    <property type="entry name" value="RESPONSE REGULATOR RCP1"/>
    <property type="match status" value="1"/>
</dbReference>
<evidence type="ECO:0000313" key="3">
    <source>
        <dbReference type="EMBL" id="QDT11479.1"/>
    </source>
</evidence>
<dbReference type="RefSeq" id="WP_419189038.1">
    <property type="nucleotide sequence ID" value="NZ_CP036526.1"/>
</dbReference>
<dbReference type="InterPro" id="IPR011006">
    <property type="entry name" value="CheY-like_superfamily"/>
</dbReference>
<dbReference type="PROSITE" id="PS50110">
    <property type="entry name" value="RESPONSE_REGULATORY"/>
    <property type="match status" value="1"/>
</dbReference>
<evidence type="ECO:0000313" key="4">
    <source>
        <dbReference type="Proteomes" id="UP000319817"/>
    </source>
</evidence>
<evidence type="ECO:0000256" key="1">
    <source>
        <dbReference type="PROSITE-ProRule" id="PRU00169"/>
    </source>
</evidence>
<dbReference type="Proteomes" id="UP000319817">
    <property type="component" value="Chromosome"/>
</dbReference>
<dbReference type="InterPro" id="IPR052893">
    <property type="entry name" value="TCS_response_regulator"/>
</dbReference>
<feature type="modified residue" description="4-aspartylphosphate" evidence="1">
    <location>
        <position position="66"/>
    </location>
</feature>
<dbReference type="InterPro" id="IPR001789">
    <property type="entry name" value="Sig_transdc_resp-reg_receiver"/>
</dbReference>
<name>A0A517NWI4_9BACT</name>
<evidence type="ECO:0000259" key="2">
    <source>
        <dbReference type="PROSITE" id="PS50110"/>
    </source>
</evidence>
<protein>
    <submittedName>
        <fullName evidence="3">Transcriptional regulator NarL</fullName>
    </submittedName>
</protein>
<keyword evidence="4" id="KW-1185">Reference proteome</keyword>